<dbReference type="RefSeq" id="WP_086755021.1">
    <property type="nucleotide sequence ID" value="NZ_JAGJBZ010000001.1"/>
</dbReference>
<accession>A0ABU4L2M1</accession>
<name>A0ABU4L2M1_9ACTN</name>
<dbReference type="SUPFAM" id="SSF89796">
    <property type="entry name" value="CoA-transferase family III (CaiB/BaiF)"/>
    <property type="match status" value="1"/>
</dbReference>
<dbReference type="PANTHER" id="PTHR48207">
    <property type="entry name" value="SUCCINATE--HYDROXYMETHYLGLUTARATE COA-TRANSFERASE"/>
    <property type="match status" value="1"/>
</dbReference>
<gene>
    <name evidence="2" type="ORF">PV517_14870</name>
</gene>
<organism evidence="2 3">
    <name type="scientific">Streptomyces griseiscabiei</name>
    <dbReference type="NCBI Taxonomy" id="2993540"/>
    <lineage>
        <taxon>Bacteria</taxon>
        <taxon>Bacillati</taxon>
        <taxon>Actinomycetota</taxon>
        <taxon>Actinomycetes</taxon>
        <taxon>Kitasatosporales</taxon>
        <taxon>Streptomycetaceae</taxon>
        <taxon>Streptomyces</taxon>
    </lineage>
</organism>
<protein>
    <submittedName>
        <fullName evidence="2">CaiB/BaiF CoA-transferase family protein</fullName>
    </submittedName>
</protein>
<reference evidence="2 3" key="1">
    <citation type="journal article" date="2023" name="Microb. Genom.">
        <title>Mesoterricola silvestris gen. nov., sp. nov., Mesoterricola sediminis sp. nov., Geothrix oryzae sp. nov., Geothrix edaphica sp. nov., Geothrix rubra sp. nov., and Geothrix limicola sp. nov., six novel members of Acidobacteriota isolated from soils.</title>
        <authorList>
            <person name="Weisberg A.J."/>
            <person name="Pearce E."/>
            <person name="Kramer C.G."/>
            <person name="Chang J.H."/>
            <person name="Clarke C.R."/>
        </authorList>
    </citation>
    <scope>NUCLEOTIDE SEQUENCE [LARGE SCALE GENOMIC DNA]</scope>
    <source>
        <strain evidence="2 3">NRRL_B-2795</strain>
    </source>
</reference>
<dbReference type="InterPro" id="IPR044855">
    <property type="entry name" value="CoA-Trfase_III_dom3_sf"/>
</dbReference>
<evidence type="ECO:0000313" key="3">
    <source>
        <dbReference type="Proteomes" id="UP001271723"/>
    </source>
</evidence>
<dbReference type="Pfam" id="PF02515">
    <property type="entry name" value="CoA_transf_3"/>
    <property type="match status" value="1"/>
</dbReference>
<dbReference type="Proteomes" id="UP001271723">
    <property type="component" value="Unassembled WGS sequence"/>
</dbReference>
<dbReference type="InterPro" id="IPR003673">
    <property type="entry name" value="CoA-Trfase_fam_III"/>
</dbReference>
<dbReference type="InterPro" id="IPR023606">
    <property type="entry name" value="CoA-Trfase_III_dom_1_sf"/>
</dbReference>
<keyword evidence="1" id="KW-0808">Transferase</keyword>
<proteinExistence type="predicted"/>
<dbReference type="Gene3D" id="3.40.50.10540">
    <property type="entry name" value="Crotonobetainyl-coa:carnitine coa-transferase, domain 1"/>
    <property type="match status" value="1"/>
</dbReference>
<evidence type="ECO:0000256" key="1">
    <source>
        <dbReference type="ARBA" id="ARBA00022679"/>
    </source>
</evidence>
<dbReference type="PANTHER" id="PTHR48207:SF3">
    <property type="entry name" value="SUCCINATE--HYDROXYMETHYLGLUTARATE COA-TRANSFERASE"/>
    <property type="match status" value="1"/>
</dbReference>
<dbReference type="EMBL" id="JARAVY010000005">
    <property type="protein sequence ID" value="MDX2909982.1"/>
    <property type="molecule type" value="Genomic_DNA"/>
</dbReference>
<keyword evidence="3" id="KW-1185">Reference proteome</keyword>
<dbReference type="InterPro" id="IPR050483">
    <property type="entry name" value="CoA-transferase_III_domain"/>
</dbReference>
<dbReference type="Gene3D" id="3.30.1540.10">
    <property type="entry name" value="formyl-coa transferase, domain 3"/>
    <property type="match status" value="1"/>
</dbReference>
<evidence type="ECO:0000313" key="2">
    <source>
        <dbReference type="EMBL" id="MDX2909982.1"/>
    </source>
</evidence>
<sequence>MTEPPEALPLAGLTVVSVEQAVAAPFATRQLADLGARVIKVERPGGGDFARRYDTTVHGESSYFVWLNRSKESVTLDLKSDAGRAVLEQLLADADVFVQNLAPGAAARMGLGADALAERFPSLIPCSISGYGSSGPWADRKAYDLLVQCQTGLVSLTGNEHGSARVGVSIADIAAGMYAYSGILTALLTRATTGIARAVEVSLFEALAEWMNQPAYYTRFGGAQPPRIGTQHATIAPYGAYTAADGKEVLFSVQNEREWAALCGRFLGMPGLAADPRFATGSARVAHREELNAIVAERFGELDGDEVMKLLDVAGIANAGVNDVTEFLEHPVLSGRDRWRDVRIPGGATVRALLPPADLTGLAPRMDPVPAAGEHTETVLAEMGYSTADIDSLRAGRVI</sequence>
<comment type="caution">
    <text evidence="2">The sequence shown here is derived from an EMBL/GenBank/DDBJ whole genome shotgun (WGS) entry which is preliminary data.</text>
</comment>